<dbReference type="OrthoDB" id="9801834at2"/>
<protein>
    <submittedName>
        <fullName evidence="8">Aspartate aminotransferase family protein</fullName>
    </submittedName>
</protein>
<evidence type="ECO:0000256" key="7">
    <source>
        <dbReference type="RuleBase" id="RU003560"/>
    </source>
</evidence>
<dbReference type="InterPro" id="IPR015422">
    <property type="entry name" value="PyrdxlP-dep_Trfase_small"/>
</dbReference>
<dbReference type="Gene3D" id="3.40.640.10">
    <property type="entry name" value="Type I PLP-dependent aspartate aminotransferase-like (Major domain)"/>
    <property type="match status" value="1"/>
</dbReference>
<dbReference type="Pfam" id="PF00202">
    <property type="entry name" value="Aminotran_3"/>
    <property type="match status" value="1"/>
</dbReference>
<evidence type="ECO:0000256" key="2">
    <source>
        <dbReference type="ARBA" id="ARBA00022576"/>
    </source>
</evidence>
<dbReference type="GO" id="GO:0030170">
    <property type="term" value="F:pyridoxal phosphate binding"/>
    <property type="evidence" value="ECO:0007669"/>
    <property type="project" value="InterPro"/>
</dbReference>
<evidence type="ECO:0000313" key="9">
    <source>
        <dbReference type="Proteomes" id="UP000029707"/>
    </source>
</evidence>
<comment type="cofactor">
    <cofactor evidence="1">
        <name>pyridoxal 5'-phosphate</name>
        <dbReference type="ChEBI" id="CHEBI:597326"/>
    </cofactor>
</comment>
<dbReference type="NCBIfam" id="TIGR00707">
    <property type="entry name" value="argD"/>
    <property type="match status" value="1"/>
</dbReference>
<reference evidence="8 9" key="1">
    <citation type="journal article" date="2014" name="Genome Announc.">
        <title>Draft genome sequences of eight enterohepatic helicobacter species isolated from both laboratory and wild rodents.</title>
        <authorList>
            <person name="Sheh A."/>
            <person name="Shen Z."/>
            <person name="Fox J.G."/>
        </authorList>
    </citation>
    <scope>NUCLEOTIDE SEQUENCE [LARGE SCALE GENOMIC DNA]</scope>
    <source>
        <strain evidence="8 9">MIT 01-6451</strain>
    </source>
</reference>
<dbReference type="PANTHER" id="PTHR11986:SF79">
    <property type="entry name" value="ACETYLORNITHINE AMINOTRANSFERASE, MITOCHONDRIAL"/>
    <property type="match status" value="1"/>
</dbReference>
<dbReference type="InterPro" id="IPR004636">
    <property type="entry name" value="AcOrn/SuccOrn_fam"/>
</dbReference>
<dbReference type="InterPro" id="IPR015421">
    <property type="entry name" value="PyrdxlP-dep_Trfase_major"/>
</dbReference>
<dbReference type="PIRSF" id="PIRSF000521">
    <property type="entry name" value="Transaminase_4ab_Lys_Orn"/>
    <property type="match status" value="1"/>
</dbReference>
<dbReference type="STRING" id="425400.LS65_01600"/>
<dbReference type="Gene3D" id="3.90.1150.10">
    <property type="entry name" value="Aspartate Aminotransferase, domain 1"/>
    <property type="match status" value="1"/>
</dbReference>
<keyword evidence="2 8" id="KW-0032">Aminotransferase</keyword>
<gene>
    <name evidence="8" type="ORF">LS65_009010</name>
</gene>
<comment type="pathway">
    <text evidence="6">Amino-acid biosynthesis.</text>
</comment>
<sequence length="399" mass="43454">MDLTAIKTLDEEFVLHTYARLPVAFVRGENARVFDTQGKEYIDFGAGIAVSSVGHANKRLARAIANQAQNLLHTSNLYFLEHQAKLAQNLINLYHDKMPQTKPMRAFFCNSGAEANECAIKIARKYGKSKNAYKIITLDSSFHGRTIASLKATGQEKMHEHFGPFPDGFTYAKDIDDIYNHLDSHTCAVLLELVQGEGGISPMNKEKIIALSTHLKAKGILLMIDEVQTGIFRCGEIFASKVYGIDPDVISTAKGLAGGVPIGAVITSLIDIFEAGDHGSTFGGNPLSCAAGLEVLDILSEIHKNGTLAKTIESFHNALEDIVKTFPHIFSHKVGLGLMCGLYTQDASMQTRIITSALESGVIVLKSGKGVVRFLPALTITQEEITEGFKRFKNALQSL</sequence>
<dbReference type="CDD" id="cd00610">
    <property type="entry name" value="OAT_like"/>
    <property type="match status" value="1"/>
</dbReference>
<comment type="similarity">
    <text evidence="7">Belongs to the class-III pyridoxal-phosphate-dependent aminotransferase family.</text>
</comment>
<dbReference type="PANTHER" id="PTHR11986">
    <property type="entry name" value="AMINOTRANSFERASE CLASS III"/>
    <property type="match status" value="1"/>
</dbReference>
<evidence type="ECO:0000256" key="4">
    <source>
        <dbReference type="ARBA" id="ARBA00022679"/>
    </source>
</evidence>
<dbReference type="NCBIfam" id="NF002325">
    <property type="entry name" value="PRK01278.1"/>
    <property type="match status" value="1"/>
</dbReference>
<dbReference type="InterPro" id="IPR050103">
    <property type="entry name" value="Class-III_PLP-dep_AT"/>
</dbReference>
<evidence type="ECO:0000256" key="3">
    <source>
        <dbReference type="ARBA" id="ARBA00022605"/>
    </source>
</evidence>
<dbReference type="InterPro" id="IPR005814">
    <property type="entry name" value="Aminotrans_3"/>
</dbReference>
<keyword evidence="5 7" id="KW-0663">Pyridoxal phosphate</keyword>
<keyword evidence="4" id="KW-0808">Transferase</keyword>
<dbReference type="EMBL" id="JRMQ02000017">
    <property type="protein sequence ID" value="TLD99829.1"/>
    <property type="molecule type" value="Genomic_DNA"/>
</dbReference>
<dbReference type="InterPro" id="IPR015424">
    <property type="entry name" value="PyrdxlP-dep_Trfase"/>
</dbReference>
<keyword evidence="3" id="KW-0028">Amino-acid biosynthesis</keyword>
<accession>A0A4U8THT7</accession>
<organism evidence="8 9">
    <name type="scientific">Helicobacter japonicus</name>
    <dbReference type="NCBI Taxonomy" id="425400"/>
    <lineage>
        <taxon>Bacteria</taxon>
        <taxon>Pseudomonadati</taxon>
        <taxon>Campylobacterota</taxon>
        <taxon>Epsilonproteobacteria</taxon>
        <taxon>Campylobacterales</taxon>
        <taxon>Helicobacteraceae</taxon>
        <taxon>Helicobacter</taxon>
    </lineage>
</organism>
<dbReference type="GO" id="GO:0008483">
    <property type="term" value="F:transaminase activity"/>
    <property type="evidence" value="ECO:0007669"/>
    <property type="project" value="UniProtKB-KW"/>
</dbReference>
<dbReference type="FunFam" id="3.40.640.10:FF:000004">
    <property type="entry name" value="Acetylornithine aminotransferase"/>
    <property type="match status" value="1"/>
</dbReference>
<dbReference type="GO" id="GO:0006526">
    <property type="term" value="P:L-arginine biosynthetic process"/>
    <property type="evidence" value="ECO:0007669"/>
    <property type="project" value="UniProtKB-ARBA"/>
</dbReference>
<dbReference type="SUPFAM" id="SSF53383">
    <property type="entry name" value="PLP-dependent transferases"/>
    <property type="match status" value="1"/>
</dbReference>
<dbReference type="PROSITE" id="PS00600">
    <property type="entry name" value="AA_TRANSFER_CLASS_3"/>
    <property type="match status" value="1"/>
</dbReference>
<comment type="caution">
    <text evidence="8">The sequence shown here is derived from an EMBL/GenBank/DDBJ whole genome shotgun (WGS) entry which is preliminary data.</text>
</comment>
<dbReference type="AlphaFoldDB" id="A0A4U8THT7"/>
<evidence type="ECO:0000256" key="1">
    <source>
        <dbReference type="ARBA" id="ARBA00001933"/>
    </source>
</evidence>
<dbReference type="GO" id="GO:0042802">
    <property type="term" value="F:identical protein binding"/>
    <property type="evidence" value="ECO:0007669"/>
    <property type="project" value="TreeGrafter"/>
</dbReference>
<dbReference type="Proteomes" id="UP000029707">
    <property type="component" value="Unassembled WGS sequence"/>
</dbReference>
<dbReference type="InterPro" id="IPR049704">
    <property type="entry name" value="Aminotrans_3_PPA_site"/>
</dbReference>
<proteinExistence type="inferred from homology"/>
<evidence type="ECO:0000313" key="8">
    <source>
        <dbReference type="EMBL" id="TLD99829.1"/>
    </source>
</evidence>
<dbReference type="RefSeq" id="WP_034360788.1">
    <property type="nucleotide sequence ID" value="NZ_CAJUDB010000005.1"/>
</dbReference>
<evidence type="ECO:0000256" key="6">
    <source>
        <dbReference type="ARBA" id="ARBA00029440"/>
    </source>
</evidence>
<evidence type="ECO:0000256" key="5">
    <source>
        <dbReference type="ARBA" id="ARBA00022898"/>
    </source>
</evidence>
<name>A0A4U8THT7_9HELI</name>
<keyword evidence="9" id="KW-1185">Reference proteome</keyword>